<reference evidence="1" key="1">
    <citation type="submission" date="2010-05" db="EMBL/GenBank/DDBJ databases">
        <title>The draft genome of Desulfonatronospira thiodismutans ASO3-1.</title>
        <authorList>
            <consortium name="US DOE Joint Genome Institute (JGI-PGF)"/>
            <person name="Lucas S."/>
            <person name="Copeland A."/>
            <person name="Lapidus A."/>
            <person name="Cheng J.-F."/>
            <person name="Bruce D."/>
            <person name="Goodwin L."/>
            <person name="Pitluck S."/>
            <person name="Chertkov O."/>
            <person name="Brettin T."/>
            <person name="Detter J.C."/>
            <person name="Han C."/>
            <person name="Land M.L."/>
            <person name="Hauser L."/>
            <person name="Kyrpides N."/>
            <person name="Mikhailova N."/>
            <person name="Muyzer G."/>
            <person name="Woyke T."/>
        </authorList>
    </citation>
    <scope>NUCLEOTIDE SEQUENCE [LARGE SCALE GENOMIC DNA]</scope>
    <source>
        <strain evidence="1">ASO3-1</strain>
    </source>
</reference>
<evidence type="ECO:0000313" key="1">
    <source>
        <dbReference type="EMBL" id="EFI33182.1"/>
    </source>
</evidence>
<keyword evidence="2" id="KW-1185">Reference proteome</keyword>
<protein>
    <recommendedName>
        <fullName evidence="3">CopG family transcriptional regulator</fullName>
    </recommendedName>
</protein>
<dbReference type="eggNOG" id="ENOG5032Y84">
    <property type="taxonomic scope" value="Bacteria"/>
</dbReference>
<evidence type="ECO:0000313" key="2">
    <source>
        <dbReference type="Proteomes" id="UP000005496"/>
    </source>
</evidence>
<dbReference type="RefSeq" id="WP_008870540.1">
    <property type="nucleotide sequence ID" value="NZ_ACJN02000003.1"/>
</dbReference>
<sequence>MGQMTIYLDPETEQKLKAFLEGSNISKSKWIASLIREQTSREWPEKIKRLAGAWNDFPEAEELRKDLAPDFFREPL</sequence>
<accession>D6SR66</accession>
<dbReference type="OrthoDB" id="5472118at2"/>
<name>D6SR66_9BACT</name>
<proteinExistence type="predicted"/>
<dbReference type="Proteomes" id="UP000005496">
    <property type="component" value="Unassembled WGS sequence"/>
</dbReference>
<dbReference type="AlphaFoldDB" id="D6SR66"/>
<gene>
    <name evidence="1" type="ORF">Dthio_PD0508</name>
</gene>
<dbReference type="EMBL" id="ACJN02000003">
    <property type="protein sequence ID" value="EFI33182.1"/>
    <property type="molecule type" value="Genomic_DNA"/>
</dbReference>
<evidence type="ECO:0008006" key="3">
    <source>
        <dbReference type="Google" id="ProtNLM"/>
    </source>
</evidence>
<organism evidence="1 2">
    <name type="scientific">Desulfonatronospira thiodismutans ASO3-1</name>
    <dbReference type="NCBI Taxonomy" id="555779"/>
    <lineage>
        <taxon>Bacteria</taxon>
        <taxon>Pseudomonadati</taxon>
        <taxon>Thermodesulfobacteriota</taxon>
        <taxon>Desulfovibrionia</taxon>
        <taxon>Desulfovibrionales</taxon>
        <taxon>Desulfonatronovibrionaceae</taxon>
        <taxon>Desulfonatronospira</taxon>
    </lineage>
</organism>
<comment type="caution">
    <text evidence="1">The sequence shown here is derived from an EMBL/GenBank/DDBJ whole genome shotgun (WGS) entry which is preliminary data.</text>
</comment>